<keyword evidence="3 11" id="KW-1134">Transmembrane beta strand</keyword>
<evidence type="ECO:0000259" key="14">
    <source>
        <dbReference type="Pfam" id="PF00593"/>
    </source>
</evidence>
<dbReference type="KEGG" id="sphu:SPPYR_1435"/>
<dbReference type="Pfam" id="PF07715">
    <property type="entry name" value="Plug"/>
    <property type="match status" value="1"/>
</dbReference>
<feature type="chain" id="PRO_5013051442" evidence="13">
    <location>
        <begin position="29"/>
        <end position="805"/>
    </location>
</feature>
<evidence type="ECO:0000256" key="5">
    <source>
        <dbReference type="ARBA" id="ARBA00022692"/>
    </source>
</evidence>
<dbReference type="Pfam" id="PF00593">
    <property type="entry name" value="TonB_dep_Rec_b-barrel"/>
    <property type="match status" value="1"/>
</dbReference>
<dbReference type="PANTHER" id="PTHR32552">
    <property type="entry name" value="FERRICHROME IRON RECEPTOR-RELATED"/>
    <property type="match status" value="1"/>
</dbReference>
<evidence type="ECO:0000259" key="15">
    <source>
        <dbReference type="Pfam" id="PF07715"/>
    </source>
</evidence>
<organism evidence="16">
    <name type="scientific">uncultured Sphingopyxis sp</name>
    <dbReference type="NCBI Taxonomy" id="310581"/>
    <lineage>
        <taxon>Bacteria</taxon>
        <taxon>Pseudomonadati</taxon>
        <taxon>Pseudomonadota</taxon>
        <taxon>Alphaproteobacteria</taxon>
        <taxon>Sphingomonadales</taxon>
        <taxon>Sphingomonadaceae</taxon>
        <taxon>Sphingopyxis</taxon>
        <taxon>environmental samples</taxon>
    </lineage>
</organism>
<keyword evidence="8 12" id="KW-0798">TonB box</keyword>
<name>A0A1Y5PVC1_9SPHN</name>
<evidence type="ECO:0000256" key="8">
    <source>
        <dbReference type="ARBA" id="ARBA00023077"/>
    </source>
</evidence>
<dbReference type="PANTHER" id="PTHR32552:SF81">
    <property type="entry name" value="TONB-DEPENDENT OUTER MEMBRANE RECEPTOR"/>
    <property type="match status" value="1"/>
</dbReference>
<dbReference type="PROSITE" id="PS52016">
    <property type="entry name" value="TONB_DEPENDENT_REC_3"/>
    <property type="match status" value="1"/>
</dbReference>
<keyword evidence="16" id="KW-0675">Receptor</keyword>
<keyword evidence="5 11" id="KW-0812">Transmembrane</keyword>
<evidence type="ECO:0000256" key="6">
    <source>
        <dbReference type="ARBA" id="ARBA00023004"/>
    </source>
</evidence>
<keyword evidence="6" id="KW-0408">Iron</keyword>
<gene>
    <name evidence="16" type="ORF">SPPYR_1435</name>
</gene>
<dbReference type="InterPro" id="IPR012910">
    <property type="entry name" value="Plug_dom"/>
</dbReference>
<sequence>MTRLRRRMAPVFIAGTAMGLVAGTPAWAQTPPAAEPVAVDPAAPASAAAPTDAIDPNAIVVTARRRAENLLSVPVAISAVNADGLERANILTPQDLARVVPGLTTGSGSTRGFSQLIFTIRGQRNGEPAIAADQSIGVYFAEVPQNASQGLNSGFFDIESVQVLKGPQGTLFGRNATGGAVLIQPNMPTADFGGYVKGTAGSYELRDIEGAINLPITDTLGLRVAGKYTHRDGYLTNILNGRKFNNIERGGARAILQWEPSDGFRTTTIGTYSRGRSRGEGWKLNKLGPPAGQAIIDAFEEIQSLGKYEIINNAETPGFPVQDHNGLTRTWSIQNTTEIGLGGDMTLKNIIGYRGVFDRAISLASGSRIPLQDSIIEDDLNEFSEELQILGETGPLKYVAGLYYFQTRGSEAIGAYNNGLNRLRQSDYDARNTSYSAFAHIDYELNGIVEGLSLSLGGRITHDKRILIRRGRDQIAVGSPTFVCQLEPTVTGPNDRDMCNLRFDVSFTRPTWESSLNWQIDADNLIYASYRRGYRTGGFSSSATNLTIASSPYGPESVDAFELGSKHGFHSDNVDASLTLAGFINKYRDIQRRTNVLSGSNQTFNYTTNAASAQIYGGEAELHIGLFDAFYIDASYAYLKPKYDRWIDPVNVGGIIYNNDISGSRFNDVSRHQITLAARYEVPVGENLGKVAIGANYSYRSSFTTQNEINTPKCTVDGAPANVIYTNCYNAAGVVPGYGIVNARVSWENVANQGFDLSLFVNNVTDKYYSRAAITALSTLGIFATAIGEPRMWGVELRVPFGGER</sequence>
<keyword evidence="10 11" id="KW-0998">Cell outer membrane</keyword>
<proteinExistence type="inferred from homology"/>
<evidence type="ECO:0000256" key="12">
    <source>
        <dbReference type="RuleBase" id="RU003357"/>
    </source>
</evidence>
<accession>A0A1Y5PVC1</accession>
<keyword evidence="9 11" id="KW-0472">Membrane</keyword>
<feature type="domain" description="TonB-dependent receptor-like beta-barrel" evidence="14">
    <location>
        <begin position="288"/>
        <end position="764"/>
    </location>
</feature>
<feature type="domain" description="TonB-dependent receptor plug" evidence="15">
    <location>
        <begin position="71"/>
        <end position="180"/>
    </location>
</feature>
<evidence type="ECO:0000256" key="9">
    <source>
        <dbReference type="ARBA" id="ARBA00023136"/>
    </source>
</evidence>
<evidence type="ECO:0000256" key="2">
    <source>
        <dbReference type="ARBA" id="ARBA00022448"/>
    </source>
</evidence>
<keyword evidence="7" id="KW-0406">Ion transport</keyword>
<evidence type="ECO:0000256" key="11">
    <source>
        <dbReference type="PROSITE-ProRule" id="PRU01360"/>
    </source>
</evidence>
<evidence type="ECO:0000256" key="7">
    <source>
        <dbReference type="ARBA" id="ARBA00023065"/>
    </source>
</evidence>
<keyword evidence="13" id="KW-0732">Signal</keyword>
<keyword evidence="4" id="KW-0410">Iron transport</keyword>
<dbReference type="RefSeq" id="WP_184100660.1">
    <property type="nucleotide sequence ID" value="NZ_LT598653.1"/>
</dbReference>
<protein>
    <submittedName>
        <fullName evidence="16">Putative TonB-dependent receptor</fullName>
    </submittedName>
</protein>
<evidence type="ECO:0000256" key="13">
    <source>
        <dbReference type="SAM" id="SignalP"/>
    </source>
</evidence>
<dbReference type="AlphaFoldDB" id="A0A1Y5PVC1"/>
<dbReference type="GO" id="GO:0009279">
    <property type="term" value="C:cell outer membrane"/>
    <property type="evidence" value="ECO:0007669"/>
    <property type="project" value="UniProtKB-SubCell"/>
</dbReference>
<dbReference type="EMBL" id="LT598653">
    <property type="protein sequence ID" value="SBV32555.1"/>
    <property type="molecule type" value="Genomic_DNA"/>
</dbReference>
<comment type="similarity">
    <text evidence="11 12">Belongs to the TonB-dependent receptor family.</text>
</comment>
<reference evidence="16" key="1">
    <citation type="submission" date="2016-03" db="EMBL/GenBank/DDBJ databases">
        <authorList>
            <person name="Ploux O."/>
        </authorList>
    </citation>
    <scope>NUCLEOTIDE SEQUENCE</scope>
    <source>
        <strain evidence="16">UC10</strain>
    </source>
</reference>
<evidence type="ECO:0000256" key="10">
    <source>
        <dbReference type="ARBA" id="ARBA00023237"/>
    </source>
</evidence>
<dbReference type="SUPFAM" id="SSF56935">
    <property type="entry name" value="Porins"/>
    <property type="match status" value="1"/>
</dbReference>
<evidence type="ECO:0000256" key="3">
    <source>
        <dbReference type="ARBA" id="ARBA00022452"/>
    </source>
</evidence>
<evidence type="ECO:0000256" key="4">
    <source>
        <dbReference type="ARBA" id="ARBA00022496"/>
    </source>
</evidence>
<comment type="subcellular location">
    <subcellularLocation>
        <location evidence="1 11">Cell outer membrane</location>
        <topology evidence="1 11">Multi-pass membrane protein</topology>
    </subcellularLocation>
</comment>
<dbReference type="GO" id="GO:0006826">
    <property type="term" value="P:iron ion transport"/>
    <property type="evidence" value="ECO:0007669"/>
    <property type="project" value="UniProtKB-KW"/>
</dbReference>
<feature type="signal peptide" evidence="13">
    <location>
        <begin position="1"/>
        <end position="28"/>
    </location>
</feature>
<dbReference type="InterPro" id="IPR036942">
    <property type="entry name" value="Beta-barrel_TonB_sf"/>
</dbReference>
<dbReference type="Gene3D" id="2.40.170.20">
    <property type="entry name" value="TonB-dependent receptor, beta-barrel domain"/>
    <property type="match status" value="1"/>
</dbReference>
<keyword evidence="2 11" id="KW-0813">Transport</keyword>
<dbReference type="InterPro" id="IPR039426">
    <property type="entry name" value="TonB-dep_rcpt-like"/>
</dbReference>
<evidence type="ECO:0000256" key="1">
    <source>
        <dbReference type="ARBA" id="ARBA00004571"/>
    </source>
</evidence>
<dbReference type="InterPro" id="IPR000531">
    <property type="entry name" value="Beta-barrel_TonB"/>
</dbReference>
<evidence type="ECO:0000313" key="16">
    <source>
        <dbReference type="EMBL" id="SBV32555.1"/>
    </source>
</evidence>